<organism evidence="9 10">
    <name type="scientific">Micromonospora purpureochromogenes</name>
    <dbReference type="NCBI Taxonomy" id="47872"/>
    <lineage>
        <taxon>Bacteria</taxon>
        <taxon>Bacillati</taxon>
        <taxon>Actinomycetota</taxon>
        <taxon>Actinomycetes</taxon>
        <taxon>Micromonosporales</taxon>
        <taxon>Micromonosporaceae</taxon>
        <taxon>Micromonospora</taxon>
    </lineage>
</organism>
<dbReference type="CDD" id="cd01127">
    <property type="entry name" value="TrwB_TraG_TraD_VirD4"/>
    <property type="match status" value="1"/>
</dbReference>
<dbReference type="PANTHER" id="PTHR37937:SF1">
    <property type="entry name" value="CONJUGATIVE TRANSFER: DNA TRANSPORT"/>
    <property type="match status" value="1"/>
</dbReference>
<reference evidence="9 10" key="1">
    <citation type="submission" date="2016-06" db="EMBL/GenBank/DDBJ databases">
        <authorList>
            <person name="Kjaerup R.B."/>
            <person name="Dalgaard T.S."/>
            <person name="Juul-Madsen H.R."/>
        </authorList>
    </citation>
    <scope>NUCLEOTIDE SEQUENCE [LARGE SCALE GENOMIC DNA]</scope>
    <source>
        <strain evidence="9 10">DSM 43821</strain>
    </source>
</reference>
<feature type="transmembrane region" description="Helical" evidence="7">
    <location>
        <begin position="82"/>
        <end position="102"/>
    </location>
</feature>
<evidence type="ECO:0000256" key="4">
    <source>
        <dbReference type="ARBA" id="ARBA00022989"/>
    </source>
</evidence>
<dbReference type="AlphaFoldDB" id="A0A1C4Z977"/>
<evidence type="ECO:0000313" key="10">
    <source>
        <dbReference type="Proteomes" id="UP000198228"/>
    </source>
</evidence>
<accession>A0A1C4Z977</accession>
<keyword evidence="2" id="KW-1003">Cell membrane</keyword>
<dbReference type="EMBL" id="LT607410">
    <property type="protein sequence ID" value="SCF29484.1"/>
    <property type="molecule type" value="Genomic_DNA"/>
</dbReference>
<dbReference type="Gene3D" id="3.40.50.300">
    <property type="entry name" value="P-loop containing nucleotide triphosphate hydrolases"/>
    <property type="match status" value="1"/>
</dbReference>
<evidence type="ECO:0000256" key="3">
    <source>
        <dbReference type="ARBA" id="ARBA00022692"/>
    </source>
</evidence>
<evidence type="ECO:0000256" key="1">
    <source>
        <dbReference type="ARBA" id="ARBA00004651"/>
    </source>
</evidence>
<evidence type="ECO:0000256" key="7">
    <source>
        <dbReference type="SAM" id="Phobius"/>
    </source>
</evidence>
<name>A0A1C4Z977_9ACTN</name>
<evidence type="ECO:0000256" key="5">
    <source>
        <dbReference type="ARBA" id="ARBA00023136"/>
    </source>
</evidence>
<evidence type="ECO:0000256" key="6">
    <source>
        <dbReference type="SAM" id="MobiDB-lite"/>
    </source>
</evidence>
<dbReference type="GO" id="GO:0005886">
    <property type="term" value="C:plasma membrane"/>
    <property type="evidence" value="ECO:0007669"/>
    <property type="project" value="UniProtKB-SubCell"/>
</dbReference>
<evidence type="ECO:0000313" key="9">
    <source>
        <dbReference type="EMBL" id="SCF29484.1"/>
    </source>
</evidence>
<sequence length="613" mass="65523">MNTRPVEPRGSAGGPLTPFVMLGLVWAVIALMWLSWLAGRIAATVTRHPATGPGFGSAYLEHLLHTDWAALWPGISPTAVGVAYAVLLLVLVGLGTLAAVWWQERKPDAEDPLPSLAGPAEVRAMTLPAMAAKARRLRRVLADVPVKEISAESAGVVLGAHRRRRGSGPRVYSSWEDVVLAVMAPRAGKTTALAVQSILNAPGAALATSNKPDLWATTAAARAEHGTVWVFDPQSIAHVPQGWWWNPLAAVEDVEDAHRLANHFVQQVRNSQGSDDFWIQGALDLLTSLILAAAIEGRTLTSVQAWLSDSTSREPATILKSHGFGASARAMSGRQAGAPETREGLYETARTAAACLANPTIMSWVTPPDLPLPALDIEALVESADTLYLLSKDGAGAAAPLVAGLTDQVLRAAVTVAEAHGGRLDPPLVACLDEAANICKIADLPELYSHFGSRGIIPLTILQSYRQGTRVWGEQGMDALWSAATIKLVGAGIDDARFAEDLSRLVGEHDVTVASRTRDGQGRTSYQTSVRRQRILDPAQIRALPKGSALLFATGVKVAMLNLLPWYDEPSAERLTAAVAASTAEMTRRAQRTRAARRDRMAQRSWRGRAGQS</sequence>
<dbReference type="PANTHER" id="PTHR37937">
    <property type="entry name" value="CONJUGATIVE TRANSFER: DNA TRANSPORT"/>
    <property type="match status" value="1"/>
</dbReference>
<dbReference type="InterPro" id="IPR032689">
    <property type="entry name" value="TraG-D_C"/>
</dbReference>
<gene>
    <name evidence="9" type="ORF">GA0074696_4168</name>
</gene>
<evidence type="ECO:0000256" key="2">
    <source>
        <dbReference type="ARBA" id="ARBA00022475"/>
    </source>
</evidence>
<proteinExistence type="predicted"/>
<comment type="subcellular location">
    <subcellularLocation>
        <location evidence="1">Cell membrane</location>
        <topology evidence="1">Multi-pass membrane protein</topology>
    </subcellularLocation>
</comment>
<protein>
    <submittedName>
        <fullName evidence="9">Type IV secretory pathway, VirD4 component, TraG/TraD family ATPase</fullName>
    </submittedName>
</protein>
<feature type="region of interest" description="Disordered" evidence="6">
    <location>
        <begin position="586"/>
        <end position="613"/>
    </location>
</feature>
<feature type="transmembrane region" description="Helical" evidence="7">
    <location>
        <begin position="20"/>
        <end position="39"/>
    </location>
</feature>
<dbReference type="Pfam" id="PF12696">
    <property type="entry name" value="TraG-D_C"/>
    <property type="match status" value="1"/>
</dbReference>
<dbReference type="SUPFAM" id="SSF52540">
    <property type="entry name" value="P-loop containing nucleoside triphosphate hydrolases"/>
    <property type="match status" value="1"/>
</dbReference>
<keyword evidence="5 7" id="KW-0472">Membrane</keyword>
<dbReference type="Proteomes" id="UP000198228">
    <property type="component" value="Chromosome I"/>
</dbReference>
<dbReference type="InterPro" id="IPR027417">
    <property type="entry name" value="P-loop_NTPase"/>
</dbReference>
<keyword evidence="4 7" id="KW-1133">Transmembrane helix</keyword>
<dbReference type="InterPro" id="IPR051539">
    <property type="entry name" value="T4SS-coupling_protein"/>
</dbReference>
<evidence type="ECO:0000259" key="8">
    <source>
        <dbReference type="Pfam" id="PF12696"/>
    </source>
</evidence>
<feature type="domain" description="TraD/TraG TraM recognition site" evidence="8">
    <location>
        <begin position="427"/>
        <end position="546"/>
    </location>
</feature>
<dbReference type="RefSeq" id="WP_088962629.1">
    <property type="nucleotide sequence ID" value="NZ_LT607410.1"/>
</dbReference>
<keyword evidence="3 7" id="KW-0812">Transmembrane</keyword>